<gene>
    <name evidence="2" type="ORF">GALL_317040</name>
</gene>
<feature type="transmembrane region" description="Helical" evidence="1">
    <location>
        <begin position="111"/>
        <end position="128"/>
    </location>
</feature>
<keyword evidence="1" id="KW-1133">Transmembrane helix</keyword>
<evidence type="ECO:0008006" key="3">
    <source>
        <dbReference type="Google" id="ProtNLM"/>
    </source>
</evidence>
<name>A0A1J5QS20_9ZZZZ</name>
<feature type="transmembrane region" description="Helical" evidence="1">
    <location>
        <begin position="291"/>
        <end position="312"/>
    </location>
</feature>
<feature type="transmembrane region" description="Helical" evidence="1">
    <location>
        <begin position="135"/>
        <end position="153"/>
    </location>
</feature>
<keyword evidence="1" id="KW-0812">Transmembrane</keyword>
<reference evidence="2" key="1">
    <citation type="submission" date="2016-10" db="EMBL/GenBank/DDBJ databases">
        <title>Sequence of Gallionella enrichment culture.</title>
        <authorList>
            <person name="Poehlein A."/>
            <person name="Muehling M."/>
            <person name="Daniel R."/>
        </authorList>
    </citation>
    <scope>NUCLEOTIDE SEQUENCE</scope>
</reference>
<evidence type="ECO:0000313" key="2">
    <source>
        <dbReference type="EMBL" id="OIQ86441.1"/>
    </source>
</evidence>
<proteinExistence type="predicted"/>
<protein>
    <recommendedName>
        <fullName evidence="3">DUF2079 domain-containing protein</fullName>
    </recommendedName>
</protein>
<feature type="transmembrane region" description="Helical" evidence="1">
    <location>
        <begin position="356"/>
        <end position="375"/>
    </location>
</feature>
<accession>A0A1J5QS20</accession>
<organism evidence="2">
    <name type="scientific">mine drainage metagenome</name>
    <dbReference type="NCBI Taxonomy" id="410659"/>
    <lineage>
        <taxon>unclassified sequences</taxon>
        <taxon>metagenomes</taxon>
        <taxon>ecological metagenomes</taxon>
    </lineage>
</organism>
<keyword evidence="1" id="KW-0472">Membrane</keyword>
<feature type="transmembrane region" description="Helical" evidence="1">
    <location>
        <begin position="221"/>
        <end position="242"/>
    </location>
</feature>
<dbReference type="EMBL" id="MLJW01000479">
    <property type="protein sequence ID" value="OIQ86441.1"/>
    <property type="molecule type" value="Genomic_DNA"/>
</dbReference>
<feature type="transmembrane region" description="Helical" evidence="1">
    <location>
        <begin position="186"/>
        <end position="209"/>
    </location>
</feature>
<dbReference type="Pfam" id="PF09852">
    <property type="entry name" value="DUF2079"/>
    <property type="match status" value="1"/>
</dbReference>
<dbReference type="InterPro" id="IPR018650">
    <property type="entry name" value="STSV1_Orf64"/>
</dbReference>
<evidence type="ECO:0000256" key="1">
    <source>
        <dbReference type="SAM" id="Phobius"/>
    </source>
</evidence>
<comment type="caution">
    <text evidence="2">The sequence shown here is derived from an EMBL/GenBank/DDBJ whole genome shotgun (WGS) entry which is preliminary data.</text>
</comment>
<feature type="transmembrane region" description="Helical" evidence="1">
    <location>
        <begin position="28"/>
        <end position="47"/>
    </location>
</feature>
<feature type="transmembrane region" description="Helical" evidence="1">
    <location>
        <begin position="262"/>
        <end position="279"/>
    </location>
</feature>
<dbReference type="AlphaFoldDB" id="A0A1J5QS20"/>
<sequence>MTAAPAGPVPTTGAPVRHRTLCRSARPWVAPASLALAQFVVMATYSLTRYSQFLTAGHDLGIFDQVVRAYSRFRAPIAPLKGDGFNILGDHFHPIVAVLAPLYWIWDDPRMLLLAQSALLAVSTLVVWRFARRKLTPGWAAILTVGYALGWPLQGMVNFDFHEIAFAIPLLAWALDALDRRSDGELVAASALLLLVREDMGALVAVLGVLRALRRPRRVGLVLAAGSAVWLVLVTGVLIPHFSRTGHYAYWDLPGLGPDAGAAVRTVITDPGTVLRLLVTPDQKWHTMLFLIVPLLFLPLISARSLLAAPLLAERFLSARPALWGTSFHYNAPVWIILFVATIDVVGHAHGWRRRVLGSVLAATLVLVPMAGLVVEPAEVQSILPLARLVDGSAFQTTAHIRDQAAIVARVPAGVCVVADDRLASHLTPKDVVATFGLTNRPQDFYAIDLSQPVLSVEPNQKTTADALRIAESEGYLEVARAGTVVLLQSPSYAGPTPACHP</sequence>
<feature type="transmembrane region" description="Helical" evidence="1">
    <location>
        <begin position="332"/>
        <end position="349"/>
    </location>
</feature>